<proteinExistence type="predicted"/>
<gene>
    <name evidence="1" type="ORF">LEA_18964</name>
</gene>
<evidence type="ECO:0000313" key="1">
    <source>
        <dbReference type="EMBL" id="EKC48257.1"/>
    </source>
</evidence>
<dbReference type="AlphaFoldDB" id="K1RI45"/>
<dbReference type="EMBL" id="AJWY01013028">
    <property type="protein sequence ID" value="EKC48257.1"/>
    <property type="molecule type" value="Genomic_DNA"/>
</dbReference>
<comment type="caution">
    <text evidence="1">The sequence shown here is derived from an EMBL/GenBank/DDBJ whole genome shotgun (WGS) entry which is preliminary data.</text>
</comment>
<organism evidence="1">
    <name type="scientific">human gut metagenome</name>
    <dbReference type="NCBI Taxonomy" id="408170"/>
    <lineage>
        <taxon>unclassified sequences</taxon>
        <taxon>metagenomes</taxon>
        <taxon>organismal metagenomes</taxon>
    </lineage>
</organism>
<sequence length="65" mass="7324">MNAATIFKTLTTVTLSITLLITGGCNNMEAKKEETGKNTAIENIFARKSVRTYTPQPIEKEKWIY</sequence>
<accession>K1RI45</accession>
<reference evidence="1" key="1">
    <citation type="journal article" date="2013" name="Environ. Microbiol.">
        <title>Microbiota from the distal guts of lean and obese adolescents exhibit partial functional redundancy besides clear differences in community structure.</title>
        <authorList>
            <person name="Ferrer M."/>
            <person name="Ruiz A."/>
            <person name="Lanza F."/>
            <person name="Haange S.B."/>
            <person name="Oberbach A."/>
            <person name="Till H."/>
            <person name="Bargiela R."/>
            <person name="Campoy C."/>
            <person name="Segura M.T."/>
            <person name="Richter M."/>
            <person name="von Bergen M."/>
            <person name="Seifert J."/>
            <person name="Suarez A."/>
        </authorList>
    </citation>
    <scope>NUCLEOTIDE SEQUENCE</scope>
</reference>
<name>K1RI45_9ZZZZ</name>
<protein>
    <submittedName>
        <fullName evidence="1">Nitroreductase family protein</fullName>
    </submittedName>
</protein>